<keyword evidence="3" id="KW-1185">Reference proteome</keyword>
<name>A0A4Z1KQ83_9HELO</name>
<feature type="region of interest" description="Disordered" evidence="1">
    <location>
        <begin position="110"/>
        <end position="252"/>
    </location>
</feature>
<dbReference type="AlphaFoldDB" id="A0A4Z1KQ83"/>
<feature type="compositionally biased region" description="Basic and acidic residues" evidence="1">
    <location>
        <begin position="164"/>
        <end position="222"/>
    </location>
</feature>
<reference evidence="2 3" key="1">
    <citation type="submission" date="2017-12" db="EMBL/GenBank/DDBJ databases">
        <title>Comparative genomics of Botrytis spp.</title>
        <authorList>
            <person name="Valero-Jimenez C.A."/>
            <person name="Tapia P."/>
            <person name="Veloso J."/>
            <person name="Silva-Moreno E."/>
            <person name="Staats M."/>
            <person name="Valdes J.H."/>
            <person name="Van Kan J.A.L."/>
        </authorList>
    </citation>
    <scope>NUCLEOTIDE SEQUENCE [LARGE SCALE GENOMIC DNA]</scope>
    <source>
        <strain evidence="2 3">MUCL3349</strain>
    </source>
</reference>
<evidence type="ECO:0000256" key="1">
    <source>
        <dbReference type="SAM" id="MobiDB-lite"/>
    </source>
</evidence>
<comment type="caution">
    <text evidence="2">The sequence shown here is derived from an EMBL/GenBank/DDBJ whole genome shotgun (WGS) entry which is preliminary data.</text>
</comment>
<organism evidence="2 3">
    <name type="scientific">Botrytis porri</name>
    <dbReference type="NCBI Taxonomy" id="87229"/>
    <lineage>
        <taxon>Eukaryota</taxon>
        <taxon>Fungi</taxon>
        <taxon>Dikarya</taxon>
        <taxon>Ascomycota</taxon>
        <taxon>Pezizomycotina</taxon>
        <taxon>Leotiomycetes</taxon>
        <taxon>Helotiales</taxon>
        <taxon>Sclerotiniaceae</taxon>
        <taxon>Botrytis</taxon>
    </lineage>
</organism>
<feature type="compositionally biased region" description="Basic and acidic residues" evidence="1">
    <location>
        <begin position="234"/>
        <end position="252"/>
    </location>
</feature>
<proteinExistence type="predicted"/>
<protein>
    <submittedName>
        <fullName evidence="2">Uncharacterized protein</fullName>
    </submittedName>
</protein>
<feature type="compositionally biased region" description="Low complexity" evidence="1">
    <location>
        <begin position="113"/>
        <end position="125"/>
    </location>
</feature>
<feature type="compositionally biased region" description="Basic residues" evidence="1">
    <location>
        <begin position="223"/>
        <end position="233"/>
    </location>
</feature>
<gene>
    <name evidence="2" type="ORF">BPOR_0620g00070</name>
</gene>
<evidence type="ECO:0000313" key="3">
    <source>
        <dbReference type="Proteomes" id="UP000297280"/>
    </source>
</evidence>
<sequence length="252" mass="29142">MKRQVRWYSTEGYPFIIFADEDESPFAFRQDGIIEEIAEEILHERKAAILGTLVENRDIDLYIIAKVMMVERPHIKNATAMEKALYFMKFVQDVGAVKFRGKPWSQQIQDAYSTRSSSSGESSTSNGTHKTLEKKPKDVKKAGKGITVIPKPVEGANSSISSDGRQKGQKDKEADKRKRRDAYEREKQRKADEDKKRREQDDAAEMERRKADLEQFNADRTKHMAQAKKSATHHLRDESPMRKKTNDDRKRH</sequence>
<feature type="compositionally biased region" description="Basic and acidic residues" evidence="1">
    <location>
        <begin position="130"/>
        <end position="141"/>
    </location>
</feature>
<accession>A0A4Z1KQ83</accession>
<dbReference type="Proteomes" id="UP000297280">
    <property type="component" value="Unassembled WGS sequence"/>
</dbReference>
<evidence type="ECO:0000313" key="2">
    <source>
        <dbReference type="EMBL" id="TGO83609.1"/>
    </source>
</evidence>
<dbReference type="EMBL" id="PQXO01000619">
    <property type="protein sequence ID" value="TGO83609.1"/>
    <property type="molecule type" value="Genomic_DNA"/>
</dbReference>